<dbReference type="EMBL" id="RBNI01001331">
    <property type="protein sequence ID" value="RUP50586.1"/>
    <property type="molecule type" value="Genomic_DNA"/>
</dbReference>
<sequence>MCEECKKQLMSTTTITSSTFSTTLQISLVISPISYNTHHTSLTSGTLPIFGAYLTTKVLLTSTSKCSAELQGPADLQGLTNFQGPTNLQGAAELQGPADLQGPAELHRSPRSH</sequence>
<evidence type="ECO:0000313" key="2">
    <source>
        <dbReference type="EMBL" id="RUP50586.1"/>
    </source>
</evidence>
<keyword evidence="3" id="KW-1185">Reference proteome</keyword>
<protein>
    <submittedName>
        <fullName evidence="2">Uncharacterized protein</fullName>
    </submittedName>
</protein>
<accession>A0A433DIH2</accession>
<comment type="caution">
    <text evidence="2">The sequence shown here is derived from an EMBL/GenBank/DDBJ whole genome shotgun (WGS) entry which is preliminary data.</text>
</comment>
<evidence type="ECO:0000256" key="1">
    <source>
        <dbReference type="SAM" id="MobiDB-lite"/>
    </source>
</evidence>
<evidence type="ECO:0000313" key="3">
    <source>
        <dbReference type="Proteomes" id="UP000268093"/>
    </source>
</evidence>
<gene>
    <name evidence="2" type="ORF">BC936DRAFT_138534</name>
</gene>
<proteinExistence type="predicted"/>
<reference evidence="2 3" key="1">
    <citation type="journal article" date="2018" name="New Phytol.">
        <title>Phylogenomics of Endogonaceae and evolution of mycorrhizas within Mucoromycota.</title>
        <authorList>
            <person name="Chang Y."/>
            <person name="Desiro A."/>
            <person name="Na H."/>
            <person name="Sandor L."/>
            <person name="Lipzen A."/>
            <person name="Clum A."/>
            <person name="Barry K."/>
            <person name="Grigoriev I.V."/>
            <person name="Martin F.M."/>
            <person name="Stajich J.E."/>
            <person name="Smith M.E."/>
            <person name="Bonito G."/>
            <person name="Spatafora J.W."/>
        </authorList>
    </citation>
    <scope>NUCLEOTIDE SEQUENCE [LARGE SCALE GENOMIC DNA]</scope>
    <source>
        <strain evidence="2 3">GMNB39</strain>
    </source>
</reference>
<feature type="compositionally biased region" description="Polar residues" evidence="1">
    <location>
        <begin position="78"/>
        <end position="89"/>
    </location>
</feature>
<dbReference type="Proteomes" id="UP000268093">
    <property type="component" value="Unassembled WGS sequence"/>
</dbReference>
<organism evidence="2 3">
    <name type="scientific">Jimgerdemannia flammicorona</name>
    <dbReference type="NCBI Taxonomy" id="994334"/>
    <lineage>
        <taxon>Eukaryota</taxon>
        <taxon>Fungi</taxon>
        <taxon>Fungi incertae sedis</taxon>
        <taxon>Mucoromycota</taxon>
        <taxon>Mucoromycotina</taxon>
        <taxon>Endogonomycetes</taxon>
        <taxon>Endogonales</taxon>
        <taxon>Endogonaceae</taxon>
        <taxon>Jimgerdemannia</taxon>
    </lineage>
</organism>
<feature type="region of interest" description="Disordered" evidence="1">
    <location>
        <begin position="77"/>
        <end position="113"/>
    </location>
</feature>
<name>A0A433DIH2_9FUNG</name>
<dbReference type="AlphaFoldDB" id="A0A433DIH2"/>